<sequence length="251" mass="26888">MASLESAGVILRLINQLKRQVTVTDLVDHLAMPKSSASRLLRQMADEGFLERDAQTRAFGPALMILELSRLVRSTTQLFPLLQKALQGLCVRSGHTGYISVLDGTEVLVLFVQSGTHPLQLMTYPGHRSPAWATSTGRALLALESDDAVRERFSGELPSVSANAPADVEALLARLAEVRLQRYAHALNEAISGVGSVSCAVSDPTTRERLAFCLSFPSADADAASIQALALDLMTEASGIGRLVGDPAWAH</sequence>
<evidence type="ECO:0000256" key="2">
    <source>
        <dbReference type="ARBA" id="ARBA00023125"/>
    </source>
</evidence>
<keyword evidence="3" id="KW-0804">Transcription</keyword>
<protein>
    <recommendedName>
        <fullName evidence="8">IclR family transcriptional regulator</fullName>
    </recommendedName>
</protein>
<dbReference type="Gene3D" id="1.10.10.10">
    <property type="entry name" value="Winged helix-like DNA-binding domain superfamily/Winged helix DNA-binding domain"/>
    <property type="match status" value="1"/>
</dbReference>
<dbReference type="PANTHER" id="PTHR30136">
    <property type="entry name" value="HELIX-TURN-HELIX TRANSCRIPTIONAL REGULATOR, ICLR FAMILY"/>
    <property type="match status" value="1"/>
</dbReference>
<dbReference type="Pfam" id="PF09339">
    <property type="entry name" value="HTH_IclR"/>
    <property type="match status" value="1"/>
</dbReference>
<proteinExistence type="predicted"/>
<name>A0A1P8JY92_9BURK</name>
<gene>
    <name evidence="6" type="ORF">RD110_17185</name>
</gene>
<dbReference type="GO" id="GO:0003677">
    <property type="term" value="F:DNA binding"/>
    <property type="evidence" value="ECO:0007669"/>
    <property type="project" value="UniProtKB-KW"/>
</dbReference>
<keyword evidence="1" id="KW-0805">Transcription regulation</keyword>
<evidence type="ECO:0000313" key="6">
    <source>
        <dbReference type="EMBL" id="APW38723.1"/>
    </source>
</evidence>
<evidence type="ECO:0000259" key="4">
    <source>
        <dbReference type="PROSITE" id="PS51077"/>
    </source>
</evidence>
<evidence type="ECO:0008006" key="8">
    <source>
        <dbReference type="Google" id="ProtNLM"/>
    </source>
</evidence>
<dbReference type="Pfam" id="PF01614">
    <property type="entry name" value="IclR_C"/>
    <property type="match status" value="1"/>
</dbReference>
<dbReference type="SUPFAM" id="SSF46785">
    <property type="entry name" value="Winged helix' DNA-binding domain"/>
    <property type="match status" value="1"/>
</dbReference>
<reference evidence="6 7" key="1">
    <citation type="submission" date="2017-01" db="EMBL/GenBank/DDBJ databases">
        <authorList>
            <person name="Mah S.A."/>
            <person name="Swanson W.J."/>
            <person name="Moy G.W."/>
            <person name="Vacquier V.D."/>
        </authorList>
    </citation>
    <scope>NUCLEOTIDE SEQUENCE [LARGE SCALE GENOMIC DNA]</scope>
    <source>
        <strain evidence="6 7">DCY110</strain>
    </source>
</reference>
<dbReference type="KEGG" id="rhy:RD110_17185"/>
<evidence type="ECO:0000259" key="5">
    <source>
        <dbReference type="PROSITE" id="PS51078"/>
    </source>
</evidence>
<dbReference type="AlphaFoldDB" id="A0A1P8JY92"/>
<dbReference type="Gene3D" id="3.30.450.40">
    <property type="match status" value="1"/>
</dbReference>
<dbReference type="InterPro" id="IPR014757">
    <property type="entry name" value="Tscrpt_reg_IclR_C"/>
</dbReference>
<evidence type="ECO:0000256" key="3">
    <source>
        <dbReference type="ARBA" id="ARBA00023163"/>
    </source>
</evidence>
<dbReference type="InterPro" id="IPR036388">
    <property type="entry name" value="WH-like_DNA-bd_sf"/>
</dbReference>
<dbReference type="RefSeq" id="WP_076200602.1">
    <property type="nucleotide sequence ID" value="NZ_CP019236.1"/>
</dbReference>
<dbReference type="InterPro" id="IPR036390">
    <property type="entry name" value="WH_DNA-bd_sf"/>
</dbReference>
<evidence type="ECO:0000256" key="1">
    <source>
        <dbReference type="ARBA" id="ARBA00023015"/>
    </source>
</evidence>
<dbReference type="EMBL" id="CP019236">
    <property type="protein sequence ID" value="APW38723.1"/>
    <property type="molecule type" value="Genomic_DNA"/>
</dbReference>
<dbReference type="STRING" id="1842727.RD110_17185"/>
<dbReference type="InterPro" id="IPR029016">
    <property type="entry name" value="GAF-like_dom_sf"/>
</dbReference>
<keyword evidence="7" id="KW-1185">Reference proteome</keyword>
<feature type="domain" description="IclR-ED" evidence="5">
    <location>
        <begin position="64"/>
        <end position="246"/>
    </location>
</feature>
<dbReference type="SMART" id="SM00346">
    <property type="entry name" value="HTH_ICLR"/>
    <property type="match status" value="1"/>
</dbReference>
<accession>A0A1P8JY92</accession>
<organism evidence="6 7">
    <name type="scientific">Rhodoferax koreensis</name>
    <dbReference type="NCBI Taxonomy" id="1842727"/>
    <lineage>
        <taxon>Bacteria</taxon>
        <taxon>Pseudomonadati</taxon>
        <taxon>Pseudomonadota</taxon>
        <taxon>Betaproteobacteria</taxon>
        <taxon>Burkholderiales</taxon>
        <taxon>Comamonadaceae</taxon>
        <taxon>Rhodoferax</taxon>
    </lineage>
</organism>
<dbReference type="GO" id="GO:0045892">
    <property type="term" value="P:negative regulation of DNA-templated transcription"/>
    <property type="evidence" value="ECO:0007669"/>
    <property type="project" value="TreeGrafter"/>
</dbReference>
<dbReference type="PANTHER" id="PTHR30136:SF35">
    <property type="entry name" value="HTH-TYPE TRANSCRIPTIONAL REGULATOR RV1719"/>
    <property type="match status" value="1"/>
</dbReference>
<dbReference type="GO" id="GO:0003700">
    <property type="term" value="F:DNA-binding transcription factor activity"/>
    <property type="evidence" value="ECO:0007669"/>
    <property type="project" value="TreeGrafter"/>
</dbReference>
<dbReference type="PROSITE" id="PS51077">
    <property type="entry name" value="HTH_ICLR"/>
    <property type="match status" value="1"/>
</dbReference>
<dbReference type="SUPFAM" id="SSF55781">
    <property type="entry name" value="GAF domain-like"/>
    <property type="match status" value="1"/>
</dbReference>
<dbReference type="PROSITE" id="PS51078">
    <property type="entry name" value="ICLR_ED"/>
    <property type="match status" value="1"/>
</dbReference>
<dbReference type="InterPro" id="IPR005471">
    <property type="entry name" value="Tscrpt_reg_IclR_N"/>
</dbReference>
<evidence type="ECO:0000313" key="7">
    <source>
        <dbReference type="Proteomes" id="UP000186609"/>
    </source>
</evidence>
<dbReference type="InterPro" id="IPR050707">
    <property type="entry name" value="HTH_MetabolicPath_Reg"/>
</dbReference>
<keyword evidence="2" id="KW-0238">DNA-binding</keyword>
<dbReference type="Proteomes" id="UP000186609">
    <property type="component" value="Chromosome"/>
</dbReference>
<feature type="domain" description="HTH iclR-type" evidence="4">
    <location>
        <begin position="1"/>
        <end position="61"/>
    </location>
</feature>